<evidence type="ECO:0000256" key="2">
    <source>
        <dbReference type="ARBA" id="ARBA00023125"/>
    </source>
</evidence>
<dbReference type="OrthoDB" id="7363114at2"/>
<reference evidence="6" key="1">
    <citation type="submission" date="2016-10" db="EMBL/GenBank/DDBJ databases">
        <authorList>
            <person name="Varghese N."/>
            <person name="Submissions S."/>
        </authorList>
    </citation>
    <scope>NUCLEOTIDE SEQUENCE [LARGE SCALE GENOMIC DNA]</scope>
    <source>
        <strain evidence="6">DSM 45079</strain>
    </source>
</reference>
<dbReference type="PANTHER" id="PTHR44846">
    <property type="entry name" value="MANNOSYL-D-GLYCERATE TRANSPORT/METABOLISM SYSTEM REPRESSOR MNGR-RELATED"/>
    <property type="match status" value="1"/>
</dbReference>
<dbReference type="Proteomes" id="UP000182977">
    <property type="component" value="Chromosome I"/>
</dbReference>
<evidence type="ECO:0000256" key="1">
    <source>
        <dbReference type="ARBA" id="ARBA00023015"/>
    </source>
</evidence>
<dbReference type="PANTHER" id="PTHR44846:SF1">
    <property type="entry name" value="MANNOSYL-D-GLYCERATE TRANSPORT_METABOLISM SYSTEM REPRESSOR MNGR-RELATED"/>
    <property type="match status" value="1"/>
</dbReference>
<dbReference type="InterPro" id="IPR036388">
    <property type="entry name" value="WH-like_DNA-bd_sf"/>
</dbReference>
<evidence type="ECO:0000259" key="4">
    <source>
        <dbReference type="PROSITE" id="PS50949"/>
    </source>
</evidence>
<evidence type="ECO:0000313" key="6">
    <source>
        <dbReference type="Proteomes" id="UP000182977"/>
    </source>
</evidence>
<dbReference type="AlphaFoldDB" id="A0A1H2L9I2"/>
<dbReference type="Gene3D" id="1.10.10.10">
    <property type="entry name" value="Winged helix-like DNA-binding domain superfamily/Winged helix DNA-binding domain"/>
    <property type="match status" value="1"/>
</dbReference>
<organism evidence="5 6">
    <name type="scientific">Jiangella alkaliphila</name>
    <dbReference type="NCBI Taxonomy" id="419479"/>
    <lineage>
        <taxon>Bacteria</taxon>
        <taxon>Bacillati</taxon>
        <taxon>Actinomycetota</taxon>
        <taxon>Actinomycetes</taxon>
        <taxon>Jiangellales</taxon>
        <taxon>Jiangellaceae</taxon>
        <taxon>Jiangella</taxon>
    </lineage>
</organism>
<accession>A0A1H2L9I2</accession>
<gene>
    <name evidence="5" type="ORF">SAMN04488563_5582</name>
</gene>
<keyword evidence="6" id="KW-1185">Reference proteome</keyword>
<evidence type="ECO:0000256" key="3">
    <source>
        <dbReference type="ARBA" id="ARBA00023163"/>
    </source>
</evidence>
<dbReference type="PROSITE" id="PS50949">
    <property type="entry name" value="HTH_GNTR"/>
    <property type="match status" value="1"/>
</dbReference>
<dbReference type="InterPro" id="IPR036390">
    <property type="entry name" value="WH_DNA-bd_sf"/>
</dbReference>
<dbReference type="InterPro" id="IPR011663">
    <property type="entry name" value="UTRA"/>
</dbReference>
<dbReference type="Gene3D" id="3.40.1410.10">
    <property type="entry name" value="Chorismate lyase-like"/>
    <property type="match status" value="1"/>
</dbReference>
<keyword evidence="2" id="KW-0238">DNA-binding</keyword>
<dbReference type="GO" id="GO:0003677">
    <property type="term" value="F:DNA binding"/>
    <property type="evidence" value="ECO:0007669"/>
    <property type="project" value="UniProtKB-KW"/>
</dbReference>
<name>A0A1H2L9I2_9ACTN</name>
<dbReference type="SMART" id="SM00866">
    <property type="entry name" value="UTRA"/>
    <property type="match status" value="1"/>
</dbReference>
<feature type="domain" description="HTH gntR-type" evidence="4">
    <location>
        <begin position="6"/>
        <end position="72"/>
    </location>
</feature>
<protein>
    <submittedName>
        <fullName evidence="5">Transcriptional regulator, GntR family</fullName>
    </submittedName>
</protein>
<dbReference type="InterPro" id="IPR028978">
    <property type="entry name" value="Chorismate_lyase_/UTRA_dom_sf"/>
</dbReference>
<dbReference type="GO" id="GO:0045892">
    <property type="term" value="P:negative regulation of DNA-templated transcription"/>
    <property type="evidence" value="ECO:0007669"/>
    <property type="project" value="TreeGrafter"/>
</dbReference>
<dbReference type="SUPFAM" id="SSF64288">
    <property type="entry name" value="Chorismate lyase-like"/>
    <property type="match status" value="1"/>
</dbReference>
<dbReference type="PRINTS" id="PR00035">
    <property type="entry name" value="HTHGNTR"/>
</dbReference>
<dbReference type="InterPro" id="IPR000524">
    <property type="entry name" value="Tscrpt_reg_HTH_GntR"/>
</dbReference>
<keyword evidence="1" id="KW-0805">Transcription regulation</keyword>
<sequence>MKTTTPPAYVIIERELRKTIAKAQPGDPLPSDAELCRRFGVSRMTARQAVQRLAADGLLYRVSGRGTFVAQTPVHRRINTLLSFTEEMRRRGLKAGSRMLESGVRAGTDHEVVALQLPVGGLVVAIQRLRLADGVPMAVENVRLPAVCAGVLEADLEETSLFVALEAIGRTPTRAHGTLTAAAADVQEAQWLNVPTGAPLLIEQRTIHDQADAPVEFTESRYVGGRYLFDLELLRQPG</sequence>
<dbReference type="GO" id="GO:0003700">
    <property type="term" value="F:DNA-binding transcription factor activity"/>
    <property type="evidence" value="ECO:0007669"/>
    <property type="project" value="InterPro"/>
</dbReference>
<dbReference type="CDD" id="cd07377">
    <property type="entry name" value="WHTH_GntR"/>
    <property type="match status" value="1"/>
</dbReference>
<dbReference type="EMBL" id="LT629791">
    <property type="protein sequence ID" value="SDU77589.1"/>
    <property type="molecule type" value="Genomic_DNA"/>
</dbReference>
<proteinExistence type="predicted"/>
<dbReference type="Pfam" id="PF00392">
    <property type="entry name" value="GntR"/>
    <property type="match status" value="1"/>
</dbReference>
<evidence type="ECO:0000313" key="5">
    <source>
        <dbReference type="EMBL" id="SDU77589.1"/>
    </source>
</evidence>
<keyword evidence="3" id="KW-0804">Transcription</keyword>
<dbReference type="SMART" id="SM00345">
    <property type="entry name" value="HTH_GNTR"/>
    <property type="match status" value="1"/>
</dbReference>
<dbReference type="Pfam" id="PF07702">
    <property type="entry name" value="UTRA"/>
    <property type="match status" value="1"/>
</dbReference>
<dbReference type="InterPro" id="IPR050679">
    <property type="entry name" value="Bact_HTH_transcr_reg"/>
</dbReference>
<dbReference type="SUPFAM" id="SSF46785">
    <property type="entry name" value="Winged helix' DNA-binding domain"/>
    <property type="match status" value="1"/>
</dbReference>
<dbReference type="RefSeq" id="WP_046771455.1">
    <property type="nucleotide sequence ID" value="NZ_LBMC01000042.1"/>
</dbReference>
<dbReference type="STRING" id="419479.SAMN04488563_5582"/>